<proteinExistence type="predicted"/>
<dbReference type="AlphaFoldDB" id="A0A137P8C0"/>
<keyword evidence="4" id="KW-1185">Reference proteome</keyword>
<dbReference type="CDD" id="cd00821">
    <property type="entry name" value="PH"/>
    <property type="match status" value="1"/>
</dbReference>
<evidence type="ECO:0000256" key="1">
    <source>
        <dbReference type="SAM" id="MobiDB-lite"/>
    </source>
</evidence>
<feature type="compositionally biased region" description="Polar residues" evidence="1">
    <location>
        <begin position="79"/>
        <end position="89"/>
    </location>
</feature>
<gene>
    <name evidence="3" type="ORF">CONCODRAFT_170061</name>
</gene>
<feature type="region of interest" description="Disordered" evidence="1">
    <location>
        <begin position="199"/>
        <end position="224"/>
    </location>
</feature>
<organism evidence="3 4">
    <name type="scientific">Conidiobolus coronatus (strain ATCC 28846 / CBS 209.66 / NRRL 28638)</name>
    <name type="common">Delacroixia coronata</name>
    <dbReference type="NCBI Taxonomy" id="796925"/>
    <lineage>
        <taxon>Eukaryota</taxon>
        <taxon>Fungi</taxon>
        <taxon>Fungi incertae sedis</taxon>
        <taxon>Zoopagomycota</taxon>
        <taxon>Entomophthoromycotina</taxon>
        <taxon>Entomophthoromycetes</taxon>
        <taxon>Entomophthorales</taxon>
        <taxon>Ancylistaceae</taxon>
        <taxon>Conidiobolus</taxon>
    </lineage>
</organism>
<dbReference type="SMART" id="SM00233">
    <property type="entry name" value="PH"/>
    <property type="match status" value="1"/>
</dbReference>
<feature type="compositionally biased region" description="Polar residues" evidence="1">
    <location>
        <begin position="213"/>
        <end position="224"/>
    </location>
</feature>
<evidence type="ECO:0000313" key="3">
    <source>
        <dbReference type="EMBL" id="KXN71194.1"/>
    </source>
</evidence>
<feature type="compositionally biased region" description="Low complexity" evidence="1">
    <location>
        <begin position="373"/>
        <end position="393"/>
    </location>
</feature>
<reference evidence="3 4" key="1">
    <citation type="journal article" date="2015" name="Genome Biol. Evol.">
        <title>Phylogenomic analyses indicate that early fungi evolved digesting cell walls of algal ancestors of land plants.</title>
        <authorList>
            <person name="Chang Y."/>
            <person name="Wang S."/>
            <person name="Sekimoto S."/>
            <person name="Aerts A.L."/>
            <person name="Choi C."/>
            <person name="Clum A."/>
            <person name="LaButti K.M."/>
            <person name="Lindquist E.A."/>
            <person name="Yee Ngan C."/>
            <person name="Ohm R.A."/>
            <person name="Salamov A.A."/>
            <person name="Grigoriev I.V."/>
            <person name="Spatafora J.W."/>
            <person name="Berbee M.L."/>
        </authorList>
    </citation>
    <scope>NUCLEOTIDE SEQUENCE [LARGE SCALE GENOMIC DNA]</scope>
    <source>
        <strain evidence="3 4">NRRL 28638</strain>
    </source>
</reference>
<sequence length="531" mass="58490">MSQSIPQQIPRIPVSIISGEIYEEDPHGQSLVFLRQNAQSMMKNRPQPKVFDIDPPINTNTSRFSSSSTSSSSSSENSGPMTPTANHNTVDFLNEGHSIMLETNLKPSPSISKGSNNSPSLKAAKILGISQITKLRNITPQVRQLPSHPDIHPNFTTAGVDQVVRITNPPSKPKPESVIIPTNKEKFVGFIKKKADKATNSFQAGPVSPQYPSPTGSRSADPNDSTIVTLDKLRRFHGDILLEGSVYVYRVNPTNLVNLQTWKKRHLVLGGTQLFKFDLPSNQASSWGTIPALEWVDLMDDVHIMVSSQFPGHNHVLKITFPDNILWFVSFENHPTLIKWLKAFKKAKTSSTQSSNVPTPKEANFGHGVKLSMSRSVESTSSEDSNTNTNSVERVNMRPKFKQSSPPVLPTPILPSPTVSLPNTPFDEVSSLRFSRDQDLDNGDASFIIPPPTFLPPEASIDDDGNLQITYRYPNVRKSSEDSIASNPKRGTVIQMLNRVDLSPSAKKLGGASIKLVNSYQSDESQTILHD</sequence>
<protein>
    <recommendedName>
        <fullName evidence="2">PH domain-containing protein</fullName>
    </recommendedName>
</protein>
<feature type="region of interest" description="Disordered" evidence="1">
    <location>
        <begin position="46"/>
        <end position="89"/>
    </location>
</feature>
<dbReference type="InterPro" id="IPR001849">
    <property type="entry name" value="PH_domain"/>
</dbReference>
<feature type="region of interest" description="Disordered" evidence="1">
    <location>
        <begin position="373"/>
        <end position="422"/>
    </location>
</feature>
<feature type="compositionally biased region" description="Low complexity" evidence="1">
    <location>
        <begin position="58"/>
        <end position="78"/>
    </location>
</feature>
<evidence type="ECO:0000313" key="4">
    <source>
        <dbReference type="Proteomes" id="UP000070444"/>
    </source>
</evidence>
<name>A0A137P8C0_CONC2</name>
<evidence type="ECO:0000259" key="2">
    <source>
        <dbReference type="SMART" id="SM00233"/>
    </source>
</evidence>
<dbReference type="SUPFAM" id="SSF50729">
    <property type="entry name" value="PH domain-like"/>
    <property type="match status" value="1"/>
</dbReference>
<dbReference type="Proteomes" id="UP000070444">
    <property type="component" value="Unassembled WGS sequence"/>
</dbReference>
<dbReference type="Gene3D" id="2.30.29.30">
    <property type="entry name" value="Pleckstrin-homology domain (PH domain)/Phosphotyrosine-binding domain (PTB)"/>
    <property type="match status" value="1"/>
</dbReference>
<accession>A0A137P8C0</accession>
<dbReference type="InterPro" id="IPR011993">
    <property type="entry name" value="PH-like_dom_sf"/>
</dbReference>
<dbReference type="EMBL" id="KQ964481">
    <property type="protein sequence ID" value="KXN71194.1"/>
    <property type="molecule type" value="Genomic_DNA"/>
</dbReference>
<feature type="domain" description="PH" evidence="2">
    <location>
        <begin position="240"/>
        <end position="351"/>
    </location>
</feature>